<dbReference type="InterPro" id="IPR055348">
    <property type="entry name" value="DctQ"/>
</dbReference>
<sequence length="162" mass="18071">MHTLRECLLRYSRAVTITVAALLLLGNLAVILYGVFMRYLAGGAPIWMDELSRFLIISTVMLAAGAVWVEGIHMRVALIERLLPAPAGRLLAFYQWVLTVVLAFAAAWICWRYAQSVAMFRTMGLGISRSIPVMAMPIGFALLGWQALLYGPRFLPLQEEDI</sequence>
<gene>
    <name evidence="11" type="ORF">DD235_00690</name>
</gene>
<dbReference type="PANTHER" id="PTHR35011:SF10">
    <property type="entry name" value="TRAP TRANSPORTER SMALL PERMEASE PROTEIN"/>
    <property type="match status" value="1"/>
</dbReference>
<evidence type="ECO:0000256" key="6">
    <source>
        <dbReference type="ARBA" id="ARBA00022989"/>
    </source>
</evidence>
<organism evidence="11 12">
    <name type="scientific">Corticimicrobacter populi</name>
    <dbReference type="NCBI Taxonomy" id="2175229"/>
    <lineage>
        <taxon>Bacteria</taxon>
        <taxon>Pseudomonadati</taxon>
        <taxon>Pseudomonadota</taxon>
        <taxon>Betaproteobacteria</taxon>
        <taxon>Burkholderiales</taxon>
        <taxon>Alcaligenaceae</taxon>
        <taxon>Corticimicrobacter</taxon>
    </lineage>
</organism>
<reference evidence="12" key="1">
    <citation type="submission" date="2018-05" db="EMBL/GenBank/DDBJ databases">
        <authorList>
            <person name="Li Y."/>
        </authorList>
    </citation>
    <scope>NUCLEOTIDE SEQUENCE [LARGE SCALE GENOMIC DNA]</scope>
    <source>
        <strain evidence="12">3d-2-2</strain>
    </source>
</reference>
<keyword evidence="4 9" id="KW-0997">Cell inner membrane</keyword>
<comment type="function">
    <text evidence="9">Part of the tripartite ATP-independent periplasmic (TRAP) transport system.</text>
</comment>
<accession>A0A2V1K2U3</accession>
<feature type="domain" description="Tripartite ATP-independent periplasmic transporters DctQ component" evidence="10">
    <location>
        <begin position="29"/>
        <end position="148"/>
    </location>
</feature>
<evidence type="ECO:0000256" key="5">
    <source>
        <dbReference type="ARBA" id="ARBA00022692"/>
    </source>
</evidence>
<keyword evidence="7 9" id="KW-0472">Membrane</keyword>
<comment type="caution">
    <text evidence="11">The sequence shown here is derived from an EMBL/GenBank/DDBJ whole genome shotgun (WGS) entry which is preliminary data.</text>
</comment>
<dbReference type="GO" id="GO:0022857">
    <property type="term" value="F:transmembrane transporter activity"/>
    <property type="evidence" value="ECO:0007669"/>
    <property type="project" value="UniProtKB-UniRule"/>
</dbReference>
<dbReference type="AlphaFoldDB" id="A0A2V1K2U3"/>
<evidence type="ECO:0000313" key="11">
    <source>
        <dbReference type="EMBL" id="PWF25544.1"/>
    </source>
</evidence>
<feature type="transmembrane region" description="Helical" evidence="9">
    <location>
        <begin position="53"/>
        <end position="73"/>
    </location>
</feature>
<evidence type="ECO:0000256" key="3">
    <source>
        <dbReference type="ARBA" id="ARBA00022475"/>
    </source>
</evidence>
<keyword evidence="2 9" id="KW-0813">Transport</keyword>
<proteinExistence type="inferred from homology"/>
<dbReference type="PANTHER" id="PTHR35011">
    <property type="entry name" value="2,3-DIKETO-L-GULONATE TRAP TRANSPORTER SMALL PERMEASE PROTEIN YIAM"/>
    <property type="match status" value="1"/>
</dbReference>
<dbReference type="EMBL" id="QETA01000001">
    <property type="protein sequence ID" value="PWF25544.1"/>
    <property type="molecule type" value="Genomic_DNA"/>
</dbReference>
<dbReference type="Pfam" id="PF04290">
    <property type="entry name" value="DctQ"/>
    <property type="match status" value="1"/>
</dbReference>
<keyword evidence="3" id="KW-1003">Cell membrane</keyword>
<feature type="transmembrane region" description="Helical" evidence="9">
    <location>
        <begin position="93"/>
        <end position="111"/>
    </location>
</feature>
<evidence type="ECO:0000256" key="8">
    <source>
        <dbReference type="ARBA" id="ARBA00038436"/>
    </source>
</evidence>
<comment type="subcellular location">
    <subcellularLocation>
        <location evidence="1 9">Cell inner membrane</location>
        <topology evidence="1 9">Multi-pass membrane protein</topology>
    </subcellularLocation>
</comment>
<evidence type="ECO:0000256" key="2">
    <source>
        <dbReference type="ARBA" id="ARBA00022448"/>
    </source>
</evidence>
<feature type="transmembrane region" description="Helical" evidence="9">
    <location>
        <begin position="131"/>
        <end position="150"/>
    </location>
</feature>
<keyword evidence="12" id="KW-1185">Reference proteome</keyword>
<feature type="transmembrane region" description="Helical" evidence="9">
    <location>
        <begin position="20"/>
        <end position="41"/>
    </location>
</feature>
<dbReference type="GO" id="GO:0005886">
    <property type="term" value="C:plasma membrane"/>
    <property type="evidence" value="ECO:0007669"/>
    <property type="project" value="UniProtKB-SubCell"/>
</dbReference>
<evidence type="ECO:0000256" key="7">
    <source>
        <dbReference type="ARBA" id="ARBA00023136"/>
    </source>
</evidence>
<keyword evidence="6 9" id="KW-1133">Transmembrane helix</keyword>
<comment type="subunit">
    <text evidence="9">The complex comprises the extracytoplasmic solute receptor protein and the two transmembrane proteins.</text>
</comment>
<evidence type="ECO:0000256" key="9">
    <source>
        <dbReference type="RuleBase" id="RU369079"/>
    </source>
</evidence>
<name>A0A2V1K2U3_9BURK</name>
<dbReference type="InterPro" id="IPR007387">
    <property type="entry name" value="TRAP_DctQ"/>
</dbReference>
<evidence type="ECO:0000256" key="1">
    <source>
        <dbReference type="ARBA" id="ARBA00004429"/>
    </source>
</evidence>
<comment type="similarity">
    <text evidence="8 9">Belongs to the TRAP transporter small permease family.</text>
</comment>
<evidence type="ECO:0000256" key="4">
    <source>
        <dbReference type="ARBA" id="ARBA00022519"/>
    </source>
</evidence>
<keyword evidence="5 9" id="KW-0812">Transmembrane</keyword>
<evidence type="ECO:0000259" key="10">
    <source>
        <dbReference type="Pfam" id="PF04290"/>
    </source>
</evidence>
<evidence type="ECO:0000313" key="12">
    <source>
        <dbReference type="Proteomes" id="UP000245212"/>
    </source>
</evidence>
<dbReference type="GO" id="GO:0015740">
    <property type="term" value="P:C4-dicarboxylate transport"/>
    <property type="evidence" value="ECO:0007669"/>
    <property type="project" value="TreeGrafter"/>
</dbReference>
<dbReference type="Proteomes" id="UP000245212">
    <property type="component" value="Unassembled WGS sequence"/>
</dbReference>
<protein>
    <recommendedName>
        <fullName evidence="9">TRAP transporter small permease protein</fullName>
    </recommendedName>
</protein>